<keyword evidence="2" id="KW-0378">Hydrolase</keyword>
<dbReference type="InterPro" id="IPR017853">
    <property type="entry name" value="GH"/>
</dbReference>
<evidence type="ECO:0000256" key="1">
    <source>
        <dbReference type="ARBA" id="ARBA00010838"/>
    </source>
</evidence>
<dbReference type="PANTHER" id="PTHR10353:SF137">
    <property type="entry name" value="MYROSINASE 3-RELATED"/>
    <property type="match status" value="1"/>
</dbReference>
<sequence length="335" mass="38454">MLGTQPFSLANQFTNLTSSTGVLGTELSSLIRIISTEILAVMAHIFPSLTFLIRTLRTELFVTDPAAGDLGREPYIVAHNLILAHAHAVNIYRRKSTIGMTNVSTWHYPYRDIPEDVEAALRTVDFMLGWFVAPVITGDYPSSMKKNVGERLPIFTPEEVKLVKAHRNGKPIGEQGGSSWLYIVPEGLYHLMLHIKDRYNDPEIFITENGVDEVNNKAITVTKARIDQKRMKYQRSHLAYLKKAMDHHVRVKGYFIWSLLDNFEWAQGYNSRFGIFYVDYENGRFTRFPKTSAVWWMNFLDNPKNPWNRLPLKLQDVETEEERHGPAKKPRSGLA</sequence>
<dbReference type="Pfam" id="PF00232">
    <property type="entry name" value="Glyco_hydro_1"/>
    <property type="match status" value="2"/>
</dbReference>
<evidence type="ECO:0000313" key="6">
    <source>
        <dbReference type="Proteomes" id="UP000594638"/>
    </source>
</evidence>
<dbReference type="PRINTS" id="PR00131">
    <property type="entry name" value="GLHYDRLASE1"/>
</dbReference>
<protein>
    <submittedName>
        <fullName evidence="5">Beta-glucosidase-like</fullName>
    </submittedName>
</protein>
<dbReference type="PANTHER" id="PTHR10353">
    <property type="entry name" value="GLYCOSYL HYDROLASE"/>
    <property type="match status" value="1"/>
</dbReference>
<keyword evidence="3" id="KW-0326">Glycosidase</keyword>
<proteinExistence type="inferred from homology"/>
<dbReference type="SUPFAM" id="SSF51445">
    <property type="entry name" value="(Trans)glycosidases"/>
    <property type="match status" value="1"/>
</dbReference>
<dbReference type="OrthoDB" id="911808at2759"/>
<dbReference type="Gene3D" id="3.20.20.80">
    <property type="entry name" value="Glycosidases"/>
    <property type="match status" value="2"/>
</dbReference>
<accession>A0A8S0UGA2</accession>
<evidence type="ECO:0000256" key="4">
    <source>
        <dbReference type="RuleBase" id="RU003690"/>
    </source>
</evidence>
<organism evidence="5 6">
    <name type="scientific">Olea europaea subsp. europaea</name>
    <dbReference type="NCBI Taxonomy" id="158383"/>
    <lineage>
        <taxon>Eukaryota</taxon>
        <taxon>Viridiplantae</taxon>
        <taxon>Streptophyta</taxon>
        <taxon>Embryophyta</taxon>
        <taxon>Tracheophyta</taxon>
        <taxon>Spermatophyta</taxon>
        <taxon>Magnoliopsida</taxon>
        <taxon>eudicotyledons</taxon>
        <taxon>Gunneridae</taxon>
        <taxon>Pentapetalae</taxon>
        <taxon>asterids</taxon>
        <taxon>lamiids</taxon>
        <taxon>Lamiales</taxon>
        <taxon>Oleaceae</taxon>
        <taxon>Oleeae</taxon>
        <taxon>Olea</taxon>
    </lineage>
</organism>
<evidence type="ECO:0000256" key="2">
    <source>
        <dbReference type="ARBA" id="ARBA00022801"/>
    </source>
</evidence>
<name>A0A8S0UGA2_OLEEU</name>
<dbReference type="InterPro" id="IPR001360">
    <property type="entry name" value="Glyco_hydro_1"/>
</dbReference>
<evidence type="ECO:0000313" key="5">
    <source>
        <dbReference type="EMBL" id="CAA3014427.1"/>
    </source>
</evidence>
<gene>
    <name evidence="5" type="ORF">OLEA9_A008042</name>
</gene>
<dbReference type="GO" id="GO:0005975">
    <property type="term" value="P:carbohydrate metabolic process"/>
    <property type="evidence" value="ECO:0007669"/>
    <property type="project" value="InterPro"/>
</dbReference>
<comment type="caution">
    <text evidence="5">The sequence shown here is derived from an EMBL/GenBank/DDBJ whole genome shotgun (WGS) entry which is preliminary data.</text>
</comment>
<dbReference type="AlphaFoldDB" id="A0A8S0UGA2"/>
<dbReference type="Proteomes" id="UP000594638">
    <property type="component" value="Unassembled WGS sequence"/>
</dbReference>
<dbReference type="GO" id="GO:0008422">
    <property type="term" value="F:beta-glucosidase activity"/>
    <property type="evidence" value="ECO:0007669"/>
    <property type="project" value="TreeGrafter"/>
</dbReference>
<dbReference type="EMBL" id="CACTIH010007487">
    <property type="protein sequence ID" value="CAA3014427.1"/>
    <property type="molecule type" value="Genomic_DNA"/>
</dbReference>
<evidence type="ECO:0000256" key="3">
    <source>
        <dbReference type="ARBA" id="ARBA00023295"/>
    </source>
</evidence>
<reference evidence="5 6" key="1">
    <citation type="submission" date="2019-12" db="EMBL/GenBank/DDBJ databases">
        <authorList>
            <person name="Alioto T."/>
            <person name="Alioto T."/>
            <person name="Gomez Garrido J."/>
        </authorList>
    </citation>
    <scope>NUCLEOTIDE SEQUENCE [LARGE SCALE GENOMIC DNA]</scope>
</reference>
<comment type="similarity">
    <text evidence="1 4">Belongs to the glycosyl hydrolase 1 family.</text>
</comment>
<keyword evidence="6" id="KW-1185">Reference proteome</keyword>
<dbReference type="Gramene" id="OE9A008042T1">
    <property type="protein sequence ID" value="OE9A008042C1"/>
    <property type="gene ID" value="OE9A008042"/>
</dbReference>